<dbReference type="Proteomes" id="UP001207742">
    <property type="component" value="Unassembled WGS sequence"/>
</dbReference>
<feature type="short sequence motif" description="GXGXXG" evidence="3">
    <location>
        <begin position="13"/>
        <end position="18"/>
    </location>
</feature>
<proteinExistence type="inferred from homology"/>
<sequence length="340" mass="38486">MDTKPFRILSIDGGGIRGIFPAKLLAETEAELATRNCPKTQIWQYFDLISGTSTGGILSLALSLGIPAIDIYNLYREHAKGIFGNKRWLFPTQLFKSAHNREYLENLLRSEFSKQFAGRDPILKDCKTATCIPIYDLFQGKPSVLKSKYHPAFVRDFHIPAYQAALATSAAPTFFNPYSSDYIDTNGNKQLFHNKVDGGVFANNPTLLAIIEAQKAFNQPLSNIEVLSIGTGHQRFVDGCSRSRWGLLYWAISKKRIIDLFMQGQSQQVQNLISLMKNGIDRSEPDNFRYMRIDTELDDTCKVELDDTNPVKLNKLAEKAQIEFQNHGNRILNFLEISKH</sequence>
<dbReference type="Pfam" id="PF01734">
    <property type="entry name" value="Patatin"/>
    <property type="match status" value="1"/>
</dbReference>
<evidence type="ECO:0000313" key="5">
    <source>
        <dbReference type="EMBL" id="MCW3486071.1"/>
    </source>
</evidence>
<dbReference type="InterPro" id="IPR002641">
    <property type="entry name" value="PNPLA_dom"/>
</dbReference>
<organism evidence="5 6">
    <name type="scientific">Chitinophaga nivalis</name>
    <dbReference type="NCBI Taxonomy" id="2991709"/>
    <lineage>
        <taxon>Bacteria</taxon>
        <taxon>Pseudomonadati</taxon>
        <taxon>Bacteroidota</taxon>
        <taxon>Chitinophagia</taxon>
        <taxon>Chitinophagales</taxon>
        <taxon>Chitinophagaceae</taxon>
        <taxon>Chitinophaga</taxon>
    </lineage>
</organism>
<reference evidence="5 6" key="1">
    <citation type="submission" date="2022-10" db="EMBL/GenBank/DDBJ databases">
        <title>Chitinophaga nivalis PC15 sp. nov., isolated from Pyeongchang county, South Korea.</title>
        <authorList>
            <person name="Trinh H.N."/>
        </authorList>
    </citation>
    <scope>NUCLEOTIDE SEQUENCE [LARGE SCALE GENOMIC DNA]</scope>
    <source>
        <strain evidence="5 6">PC14</strain>
    </source>
</reference>
<comment type="similarity">
    <text evidence="1">Belongs to the patatin family.</text>
</comment>
<feature type="short sequence motif" description="DGA/G" evidence="3">
    <location>
        <begin position="197"/>
        <end position="199"/>
    </location>
</feature>
<keyword evidence="6" id="KW-1185">Reference proteome</keyword>
<dbReference type="InterPro" id="IPR016035">
    <property type="entry name" value="Acyl_Trfase/lysoPLipase"/>
</dbReference>
<name>A0ABT3IQ22_9BACT</name>
<feature type="active site" description="Nucleophile" evidence="3">
    <location>
        <position position="53"/>
    </location>
</feature>
<keyword evidence="3" id="KW-0442">Lipid degradation</keyword>
<dbReference type="PANTHER" id="PTHR32176">
    <property type="entry name" value="XYLOSE ISOMERASE"/>
    <property type="match status" value="1"/>
</dbReference>
<evidence type="ECO:0000259" key="4">
    <source>
        <dbReference type="PROSITE" id="PS51635"/>
    </source>
</evidence>
<evidence type="ECO:0000256" key="2">
    <source>
        <dbReference type="ARBA" id="ARBA00023098"/>
    </source>
</evidence>
<dbReference type="SUPFAM" id="SSF52151">
    <property type="entry name" value="FabD/lysophospholipase-like"/>
    <property type="match status" value="1"/>
</dbReference>
<dbReference type="NCBIfam" id="NF041079">
    <property type="entry name" value="CBASS_lipase"/>
    <property type="match status" value="1"/>
</dbReference>
<dbReference type="PROSITE" id="PS51635">
    <property type="entry name" value="PNPLA"/>
    <property type="match status" value="1"/>
</dbReference>
<evidence type="ECO:0000256" key="3">
    <source>
        <dbReference type="PROSITE-ProRule" id="PRU01161"/>
    </source>
</evidence>
<dbReference type="Gene3D" id="3.40.1090.10">
    <property type="entry name" value="Cytosolic phospholipase A2 catalytic domain"/>
    <property type="match status" value="1"/>
</dbReference>
<accession>A0ABT3IQ22</accession>
<protein>
    <submittedName>
        <fullName evidence="5">CBASS cGAMP-activated phospholipase</fullName>
    </submittedName>
</protein>
<comment type="caution">
    <text evidence="5">The sequence shown here is derived from an EMBL/GenBank/DDBJ whole genome shotgun (WGS) entry which is preliminary data.</text>
</comment>
<dbReference type="CDD" id="cd07199">
    <property type="entry name" value="Pat17_PNPLA8_PNPLA9_like"/>
    <property type="match status" value="1"/>
</dbReference>
<gene>
    <name evidence="5" type="ORF">OL497_19375</name>
</gene>
<evidence type="ECO:0000313" key="6">
    <source>
        <dbReference type="Proteomes" id="UP001207742"/>
    </source>
</evidence>
<dbReference type="RefSeq" id="WP_264732885.1">
    <property type="nucleotide sequence ID" value="NZ_JAPDNR010000001.1"/>
</dbReference>
<feature type="domain" description="PNPLA" evidence="4">
    <location>
        <begin position="9"/>
        <end position="210"/>
    </location>
</feature>
<evidence type="ECO:0000256" key="1">
    <source>
        <dbReference type="ARBA" id="ARBA00010240"/>
    </source>
</evidence>
<dbReference type="EMBL" id="JAPDNS010000002">
    <property type="protein sequence ID" value="MCW3486071.1"/>
    <property type="molecule type" value="Genomic_DNA"/>
</dbReference>
<keyword evidence="3" id="KW-0378">Hydrolase</keyword>
<keyword evidence="2 3" id="KW-0443">Lipid metabolism</keyword>
<dbReference type="PANTHER" id="PTHR32176:SF92">
    <property type="entry name" value="XYLOSE ISOMERASE"/>
    <property type="match status" value="1"/>
</dbReference>
<feature type="active site" description="Proton acceptor" evidence="3">
    <location>
        <position position="197"/>
    </location>
</feature>
<feature type="short sequence motif" description="GXSXG" evidence="3">
    <location>
        <begin position="51"/>
        <end position="55"/>
    </location>
</feature>